<dbReference type="PROSITE" id="PS51186">
    <property type="entry name" value="GNAT"/>
    <property type="match status" value="1"/>
</dbReference>
<dbReference type="InterPro" id="IPR000182">
    <property type="entry name" value="GNAT_dom"/>
</dbReference>
<dbReference type="AlphaFoldDB" id="A0A1Z3HKC5"/>
<dbReference type="Pfam" id="PF00583">
    <property type="entry name" value="Acetyltransf_1"/>
    <property type="match status" value="1"/>
</dbReference>
<reference evidence="2 3" key="1">
    <citation type="journal article" date="2016" name="Biochim. Biophys. Acta">
        <title>Characterization of red-shifted phycobilisomes isolated from the chlorophyll f-containing cyanobacterium Halomicronema hongdechloris.</title>
        <authorList>
            <person name="Li Y."/>
            <person name="Lin Y."/>
            <person name="Garvey C.J."/>
            <person name="Birch D."/>
            <person name="Corkery R.W."/>
            <person name="Loughlin P.C."/>
            <person name="Scheer H."/>
            <person name="Willows R.D."/>
            <person name="Chen M."/>
        </authorList>
    </citation>
    <scope>NUCLEOTIDE SEQUENCE [LARGE SCALE GENOMIC DNA]</scope>
    <source>
        <strain evidence="2 3">C2206</strain>
    </source>
</reference>
<dbReference type="EMBL" id="CP021983">
    <property type="protein sequence ID" value="ASC70537.1"/>
    <property type="molecule type" value="Genomic_DNA"/>
</dbReference>
<organism evidence="2 3">
    <name type="scientific">Halomicronema hongdechloris C2206</name>
    <dbReference type="NCBI Taxonomy" id="1641165"/>
    <lineage>
        <taxon>Bacteria</taxon>
        <taxon>Bacillati</taxon>
        <taxon>Cyanobacteriota</taxon>
        <taxon>Cyanophyceae</taxon>
        <taxon>Nodosilineales</taxon>
        <taxon>Nodosilineaceae</taxon>
        <taxon>Halomicronema</taxon>
    </lineage>
</organism>
<dbReference type="KEGG" id="hhg:XM38_014760"/>
<sequence length="185" mass="20885">MPLHIPIQRRLRDSTPVELDAMGSHEALAVQAMLNAIIAVGQTYPQEQSLSWTDFTHYWMKGHAFVVRQCQENPINTEKTPEIIGAFYIKPNFPGRCSHICNAGFIVPPEVRRRGIGRLMGEEMLGLARQLGYRAVMFNLVFETNIPSLKLWDSLGFSRLGQIPEAVHLPDGSFVDAVMFYKSLL</sequence>
<dbReference type="GO" id="GO:0016747">
    <property type="term" value="F:acyltransferase activity, transferring groups other than amino-acyl groups"/>
    <property type="evidence" value="ECO:0007669"/>
    <property type="project" value="InterPro"/>
</dbReference>
<dbReference type="CDD" id="cd04301">
    <property type="entry name" value="NAT_SF"/>
    <property type="match status" value="1"/>
</dbReference>
<name>A0A1Z3HKC5_9CYAN</name>
<dbReference type="RefSeq" id="WP_080807366.1">
    <property type="nucleotide sequence ID" value="NZ_CP021983.2"/>
</dbReference>
<feature type="domain" description="N-acetyltransferase" evidence="1">
    <location>
        <begin position="28"/>
        <end position="185"/>
    </location>
</feature>
<dbReference type="PANTHER" id="PTHR43138">
    <property type="entry name" value="ACETYLTRANSFERASE, GNAT FAMILY"/>
    <property type="match status" value="1"/>
</dbReference>
<evidence type="ECO:0000259" key="1">
    <source>
        <dbReference type="PROSITE" id="PS51186"/>
    </source>
</evidence>
<protein>
    <recommendedName>
        <fullName evidence="1">N-acetyltransferase domain-containing protein</fullName>
    </recommendedName>
</protein>
<dbReference type="Proteomes" id="UP000191901">
    <property type="component" value="Chromosome"/>
</dbReference>
<evidence type="ECO:0000313" key="2">
    <source>
        <dbReference type="EMBL" id="ASC70537.1"/>
    </source>
</evidence>
<keyword evidence="3" id="KW-1185">Reference proteome</keyword>
<dbReference type="PANTHER" id="PTHR43138:SF1">
    <property type="entry name" value="N-ACETYLTRANSFERASE ACA1"/>
    <property type="match status" value="1"/>
</dbReference>
<evidence type="ECO:0000313" key="3">
    <source>
        <dbReference type="Proteomes" id="UP000191901"/>
    </source>
</evidence>
<dbReference type="SUPFAM" id="SSF55729">
    <property type="entry name" value="Acyl-CoA N-acyltransferases (Nat)"/>
    <property type="match status" value="1"/>
</dbReference>
<dbReference type="OrthoDB" id="948250at2"/>
<gene>
    <name evidence="2" type="ORF">XM38_014760</name>
</gene>
<dbReference type="InterPro" id="IPR052742">
    <property type="entry name" value="Mito_N-acetyltransferase"/>
</dbReference>
<dbReference type="InterPro" id="IPR016181">
    <property type="entry name" value="Acyl_CoA_acyltransferase"/>
</dbReference>
<accession>A0A1Z3HKC5</accession>
<dbReference type="Gene3D" id="3.40.630.30">
    <property type="match status" value="1"/>
</dbReference>
<proteinExistence type="predicted"/>
<dbReference type="STRING" id="1641165.XM38_07845"/>